<dbReference type="PANTHER" id="PTHR19317:SF16">
    <property type="entry name" value="PRA1 FAMILY PROTEIN E"/>
    <property type="match status" value="1"/>
</dbReference>
<dbReference type="EMBL" id="BKCP01004650">
    <property type="protein sequence ID" value="GER32926.1"/>
    <property type="molecule type" value="Genomic_DNA"/>
</dbReference>
<evidence type="ECO:0000256" key="2">
    <source>
        <dbReference type="ARBA" id="ARBA00004141"/>
    </source>
</evidence>
<accession>A0A5A7PJX7</accession>
<dbReference type="AlphaFoldDB" id="A0A5A7PJX7"/>
<keyword evidence="4 7" id="KW-0812">Transmembrane</keyword>
<keyword evidence="7" id="KW-0813">Transport</keyword>
<dbReference type="GO" id="GO:0016020">
    <property type="term" value="C:membrane"/>
    <property type="evidence" value="ECO:0007669"/>
    <property type="project" value="UniProtKB-SubCell"/>
</dbReference>
<evidence type="ECO:0000256" key="5">
    <source>
        <dbReference type="ARBA" id="ARBA00022989"/>
    </source>
</evidence>
<dbReference type="GO" id="GO:0016192">
    <property type="term" value="P:vesicle-mediated transport"/>
    <property type="evidence" value="ECO:0007669"/>
    <property type="project" value="TreeGrafter"/>
</dbReference>
<evidence type="ECO:0000256" key="3">
    <source>
        <dbReference type="ARBA" id="ARBA00006483"/>
    </source>
</evidence>
<feature type="transmembrane region" description="Helical" evidence="7">
    <location>
        <begin position="141"/>
        <end position="158"/>
    </location>
</feature>
<dbReference type="GO" id="GO:0005783">
    <property type="term" value="C:endoplasmic reticulum"/>
    <property type="evidence" value="ECO:0007669"/>
    <property type="project" value="UniProtKB-ARBA"/>
</dbReference>
<keyword evidence="9" id="KW-1185">Reference proteome</keyword>
<dbReference type="OrthoDB" id="63113at2759"/>
<evidence type="ECO:0000256" key="7">
    <source>
        <dbReference type="RuleBase" id="RU363107"/>
    </source>
</evidence>
<comment type="similarity">
    <text evidence="3 7">Belongs to the PRA1 family.</text>
</comment>
<organism evidence="8 9">
    <name type="scientific">Striga asiatica</name>
    <name type="common">Asiatic witchweed</name>
    <name type="synonym">Buchnera asiatica</name>
    <dbReference type="NCBI Taxonomy" id="4170"/>
    <lineage>
        <taxon>Eukaryota</taxon>
        <taxon>Viridiplantae</taxon>
        <taxon>Streptophyta</taxon>
        <taxon>Embryophyta</taxon>
        <taxon>Tracheophyta</taxon>
        <taxon>Spermatophyta</taxon>
        <taxon>Magnoliopsida</taxon>
        <taxon>eudicotyledons</taxon>
        <taxon>Gunneridae</taxon>
        <taxon>Pentapetalae</taxon>
        <taxon>asterids</taxon>
        <taxon>lamiids</taxon>
        <taxon>Lamiales</taxon>
        <taxon>Orobanchaceae</taxon>
        <taxon>Buchnereae</taxon>
        <taxon>Striga</taxon>
    </lineage>
</organism>
<evidence type="ECO:0000256" key="1">
    <source>
        <dbReference type="ARBA" id="ARBA00002501"/>
    </source>
</evidence>
<dbReference type="Proteomes" id="UP000325081">
    <property type="component" value="Unassembled WGS sequence"/>
</dbReference>
<evidence type="ECO:0000313" key="9">
    <source>
        <dbReference type="Proteomes" id="UP000325081"/>
    </source>
</evidence>
<evidence type="ECO:0000313" key="8">
    <source>
        <dbReference type="EMBL" id="GER32926.1"/>
    </source>
</evidence>
<feature type="transmembrane region" description="Helical" evidence="7">
    <location>
        <begin position="88"/>
        <end position="103"/>
    </location>
</feature>
<evidence type="ECO:0000256" key="4">
    <source>
        <dbReference type="ARBA" id="ARBA00022692"/>
    </source>
</evidence>
<comment type="subcellular location">
    <subcellularLocation>
        <location evidence="2 7">Membrane</location>
        <topology evidence="2 7">Multi-pass membrane protein</topology>
    </subcellularLocation>
</comment>
<dbReference type="GO" id="GO:0005794">
    <property type="term" value="C:Golgi apparatus"/>
    <property type="evidence" value="ECO:0007669"/>
    <property type="project" value="TreeGrafter"/>
</dbReference>
<dbReference type="Pfam" id="PF03208">
    <property type="entry name" value="PRA1"/>
    <property type="match status" value="1"/>
</dbReference>
<protein>
    <recommendedName>
        <fullName evidence="7">PRA1 family protein</fullName>
    </recommendedName>
</protein>
<gene>
    <name evidence="8" type="ORF">STAS_09023</name>
</gene>
<keyword evidence="5 7" id="KW-1133">Transmembrane helix</keyword>
<evidence type="ECO:0000256" key="6">
    <source>
        <dbReference type="ARBA" id="ARBA00023136"/>
    </source>
</evidence>
<keyword evidence="6 7" id="KW-0472">Membrane</keyword>
<comment type="caution">
    <text evidence="8">The sequence shown here is derived from an EMBL/GenBank/DDBJ whole genome shotgun (WGS) entry which is preliminary data.</text>
</comment>
<comment type="function">
    <text evidence="1 7">May be involved in both secretory and endocytic intracellular trafficking in the endosomal/prevacuolar compartments.</text>
</comment>
<proteinExistence type="inferred from homology"/>
<dbReference type="InterPro" id="IPR004895">
    <property type="entry name" value="Prenylated_rab_accept_PRA1"/>
</dbReference>
<dbReference type="PANTHER" id="PTHR19317">
    <property type="entry name" value="PRENYLATED RAB ACCEPTOR 1-RELATED"/>
    <property type="match status" value="1"/>
</dbReference>
<reference evidence="9" key="1">
    <citation type="journal article" date="2019" name="Curr. Biol.">
        <title>Genome Sequence of Striga asiatica Provides Insight into the Evolution of Plant Parasitism.</title>
        <authorList>
            <person name="Yoshida S."/>
            <person name="Kim S."/>
            <person name="Wafula E.K."/>
            <person name="Tanskanen J."/>
            <person name="Kim Y.M."/>
            <person name="Honaas L."/>
            <person name="Yang Z."/>
            <person name="Spallek T."/>
            <person name="Conn C.E."/>
            <person name="Ichihashi Y."/>
            <person name="Cheong K."/>
            <person name="Cui S."/>
            <person name="Der J.P."/>
            <person name="Gundlach H."/>
            <person name="Jiao Y."/>
            <person name="Hori C."/>
            <person name="Ishida J.K."/>
            <person name="Kasahara H."/>
            <person name="Kiba T."/>
            <person name="Kim M.S."/>
            <person name="Koo N."/>
            <person name="Laohavisit A."/>
            <person name="Lee Y.H."/>
            <person name="Lumba S."/>
            <person name="McCourt P."/>
            <person name="Mortimer J.C."/>
            <person name="Mutuku J.M."/>
            <person name="Nomura T."/>
            <person name="Sasaki-Sekimoto Y."/>
            <person name="Seto Y."/>
            <person name="Wang Y."/>
            <person name="Wakatake T."/>
            <person name="Sakakibara H."/>
            <person name="Demura T."/>
            <person name="Yamaguchi S."/>
            <person name="Yoneyama K."/>
            <person name="Manabe R.I."/>
            <person name="Nelson D.C."/>
            <person name="Schulman A.H."/>
            <person name="Timko M.P."/>
            <person name="dePamphilis C.W."/>
            <person name="Choi D."/>
            <person name="Shirasu K."/>
        </authorList>
    </citation>
    <scope>NUCLEOTIDE SEQUENCE [LARGE SCALE GENOMIC DNA]</scope>
    <source>
        <strain evidence="9">cv. UVA1</strain>
    </source>
</reference>
<name>A0A5A7PJX7_STRAF</name>
<sequence length="271" mass="30814">MSGFNCRFGNFRRKSPLPILQSQATMAQISTTRPWRHFFDISAFSIPYSYADAMSRFRHNFNHFRANYALIALAIIFCSLVYHPVSMIVFLIASAAWLYLYFWREDPLVAFGRTLDDRAVMAVLSLVTLVALVFTHVGSNVLAALVIWVVVVSLHAVFRCTEDLFLDESEAAGDGLVSIVRFVKSVTLVLLYSGLHWCGKLLESHGFSGELSLYRIKKLMRYSSCEICQSVPDFPCPSTSPIDFVDKLMNDLDIGLEFRIHDHIVFIERHV</sequence>